<dbReference type="EC" id="5.1.1.-" evidence="7"/>
<dbReference type="Pfam" id="PF02746">
    <property type="entry name" value="MR_MLE_N"/>
    <property type="match status" value="1"/>
</dbReference>
<dbReference type="Pfam" id="PF13378">
    <property type="entry name" value="MR_MLE_C"/>
    <property type="match status" value="1"/>
</dbReference>
<dbReference type="SUPFAM" id="SSF54826">
    <property type="entry name" value="Enolase N-terminal domain-like"/>
    <property type="match status" value="1"/>
</dbReference>
<dbReference type="AlphaFoldDB" id="A0A6I6GJF4"/>
<evidence type="ECO:0000313" key="9">
    <source>
        <dbReference type="EMBL" id="QGW28545.1"/>
    </source>
</evidence>
<dbReference type="InterPro" id="IPR013342">
    <property type="entry name" value="Mandelate_racemase_C"/>
</dbReference>
<dbReference type="SFLD" id="SFLDG00180">
    <property type="entry name" value="muconate_cycloisomerase"/>
    <property type="match status" value="1"/>
</dbReference>
<gene>
    <name evidence="9" type="ORF">GLV81_10930</name>
</gene>
<evidence type="ECO:0000256" key="6">
    <source>
        <dbReference type="PIRSR" id="PIRSR634603-3"/>
    </source>
</evidence>
<dbReference type="SFLD" id="SFLDS00001">
    <property type="entry name" value="Enolase"/>
    <property type="match status" value="1"/>
</dbReference>
<keyword evidence="2 6" id="KW-0479">Metal-binding</keyword>
<dbReference type="Proteomes" id="UP000426027">
    <property type="component" value="Chromosome"/>
</dbReference>
<evidence type="ECO:0000256" key="3">
    <source>
        <dbReference type="ARBA" id="ARBA00022842"/>
    </source>
</evidence>
<comment type="similarity">
    <text evidence="1 7">Belongs to the mandelate racemase/muconate lactonizing enzyme family.</text>
</comment>
<keyword evidence="10" id="KW-1185">Reference proteome</keyword>
<evidence type="ECO:0000256" key="4">
    <source>
        <dbReference type="ARBA" id="ARBA00023235"/>
    </source>
</evidence>
<evidence type="ECO:0000256" key="2">
    <source>
        <dbReference type="ARBA" id="ARBA00022723"/>
    </source>
</evidence>
<keyword evidence="4 7" id="KW-0413">Isomerase</keyword>
<evidence type="ECO:0000256" key="5">
    <source>
        <dbReference type="PIRSR" id="PIRSR634603-1"/>
    </source>
</evidence>
<feature type="binding site" evidence="6">
    <location>
        <position position="241"/>
    </location>
    <ligand>
        <name>Mg(2+)</name>
        <dbReference type="ChEBI" id="CHEBI:18420"/>
    </ligand>
</feature>
<evidence type="ECO:0000313" key="10">
    <source>
        <dbReference type="Proteomes" id="UP000426027"/>
    </source>
</evidence>
<dbReference type="Gene3D" id="3.30.390.10">
    <property type="entry name" value="Enolase-like, N-terminal domain"/>
    <property type="match status" value="1"/>
</dbReference>
<dbReference type="KEGG" id="fls:GLV81_10930"/>
<dbReference type="InterPro" id="IPR029017">
    <property type="entry name" value="Enolase-like_N"/>
</dbReference>
<dbReference type="SMART" id="SM00922">
    <property type="entry name" value="MR_MLE"/>
    <property type="match status" value="1"/>
</dbReference>
<dbReference type="CDD" id="cd03319">
    <property type="entry name" value="L-Ala-DL-Glu_epimerase"/>
    <property type="match status" value="1"/>
</dbReference>
<evidence type="ECO:0000256" key="1">
    <source>
        <dbReference type="ARBA" id="ARBA00008031"/>
    </source>
</evidence>
<protein>
    <recommendedName>
        <fullName evidence="7">Dipeptide epimerase</fullName>
        <ecNumber evidence="7">5.1.1.-</ecNumber>
    </recommendedName>
</protein>
<feature type="active site" description="Proton acceptor; specific for (R)-substrate epimerization" evidence="5">
    <location>
        <position position="162"/>
    </location>
</feature>
<dbReference type="InterPro" id="IPR013341">
    <property type="entry name" value="Mandelate_racemase_N_dom"/>
</dbReference>
<dbReference type="InterPro" id="IPR036849">
    <property type="entry name" value="Enolase-like_C_sf"/>
</dbReference>
<dbReference type="GO" id="GO:0006518">
    <property type="term" value="P:peptide metabolic process"/>
    <property type="evidence" value="ECO:0007669"/>
    <property type="project" value="UniProtKB-ARBA"/>
</dbReference>
<dbReference type="GO" id="GO:0000287">
    <property type="term" value="F:magnesium ion binding"/>
    <property type="evidence" value="ECO:0007669"/>
    <property type="project" value="UniProtKB-ARBA"/>
</dbReference>
<dbReference type="RefSeq" id="WP_157478898.1">
    <property type="nucleotide sequence ID" value="NZ_CP046566.1"/>
</dbReference>
<dbReference type="PANTHER" id="PTHR48073">
    <property type="entry name" value="O-SUCCINYLBENZOATE SYNTHASE-RELATED"/>
    <property type="match status" value="1"/>
</dbReference>
<evidence type="ECO:0000259" key="8">
    <source>
        <dbReference type="SMART" id="SM00922"/>
    </source>
</evidence>
<evidence type="ECO:0000256" key="7">
    <source>
        <dbReference type="RuleBase" id="RU366006"/>
    </source>
</evidence>
<name>A0A6I6GJF4_9BACT</name>
<organism evidence="9 10">
    <name type="scientific">Phnomibacter ginsenosidimutans</name>
    <dbReference type="NCBI Taxonomy" id="2676868"/>
    <lineage>
        <taxon>Bacteria</taxon>
        <taxon>Pseudomonadati</taxon>
        <taxon>Bacteroidota</taxon>
        <taxon>Chitinophagia</taxon>
        <taxon>Chitinophagales</taxon>
        <taxon>Chitinophagaceae</taxon>
        <taxon>Phnomibacter</taxon>
    </lineage>
</organism>
<dbReference type="Gene3D" id="3.20.20.120">
    <property type="entry name" value="Enolase-like C-terminal domain"/>
    <property type="match status" value="1"/>
</dbReference>
<feature type="domain" description="Mandelate racemase/muconate lactonizing enzyme C-terminal" evidence="8">
    <location>
        <begin position="141"/>
        <end position="240"/>
    </location>
</feature>
<feature type="binding site" evidence="6">
    <location>
        <position position="216"/>
    </location>
    <ligand>
        <name>Mg(2+)</name>
        <dbReference type="ChEBI" id="CHEBI:18420"/>
    </ligand>
</feature>
<proteinExistence type="inferred from homology"/>
<dbReference type="InterPro" id="IPR034603">
    <property type="entry name" value="Dipeptide_epimerase"/>
</dbReference>
<accession>A0A6I6GJF4</accession>
<dbReference type="InterPro" id="IPR029065">
    <property type="entry name" value="Enolase_C-like"/>
</dbReference>
<dbReference type="SUPFAM" id="SSF51604">
    <property type="entry name" value="Enolase C-terminal domain-like"/>
    <property type="match status" value="1"/>
</dbReference>
<comment type="cofactor">
    <cofactor evidence="6 7">
        <name>Mg(2+)</name>
        <dbReference type="ChEBI" id="CHEBI:18420"/>
    </cofactor>
    <text evidence="6 7">Binds 1 Mg(2+) ion per subunit.</text>
</comment>
<feature type="binding site" evidence="6">
    <location>
        <position position="190"/>
    </location>
    <ligand>
        <name>Mg(2+)</name>
        <dbReference type="ChEBI" id="CHEBI:18420"/>
    </ligand>
</feature>
<sequence length="355" mass="39252">MNITRIQARLEKLPLKVPYTIAYKTITDTEIVFLEITLSNGITGIGAANPFEEVVGETPAQTLHNLQQDFLQQFLGRDIRRFRSMIAEASIQYAHQPGTIAAIDLALHDAFGKYLGIPIVDFYGRKHRQLPTSVTIGIQSVADTLHMAKDLTQQGFTVLKVKTGLSVAEDAERIIKLREQCGTDMRIRVDANQGYTLDMLRHFLEQTVAANVELIEQPLPVGQDAQLNALPIVQRSQLCADESLTDVHTAWRLSHPPAPYGIYNIKLMKCGGILPALDIANIAATAGIRLFWGCNDESLASIAGALHVAYSCPHTRYLDLDGSFDLSRDFVHGGFKLFNGQMLLSDQPGLGIEWE</sequence>
<feature type="active site" description="Proton acceptor; specific for (S)-substrate epimerization" evidence="5">
    <location>
        <position position="266"/>
    </location>
</feature>
<keyword evidence="3 6" id="KW-0460">Magnesium</keyword>
<dbReference type="EMBL" id="CP046566">
    <property type="protein sequence ID" value="QGW28545.1"/>
    <property type="molecule type" value="Genomic_DNA"/>
</dbReference>
<dbReference type="GO" id="GO:0016855">
    <property type="term" value="F:racemase and epimerase activity, acting on amino acids and derivatives"/>
    <property type="evidence" value="ECO:0007669"/>
    <property type="project" value="UniProtKB-UniRule"/>
</dbReference>
<dbReference type="PANTHER" id="PTHR48073:SF2">
    <property type="entry name" value="O-SUCCINYLBENZOATE SYNTHASE"/>
    <property type="match status" value="1"/>
</dbReference>
<reference evidence="9 10" key="1">
    <citation type="submission" date="2019-11" db="EMBL/GenBank/DDBJ databases">
        <authorList>
            <person name="Im W.T."/>
        </authorList>
    </citation>
    <scope>NUCLEOTIDE SEQUENCE [LARGE SCALE GENOMIC DNA]</scope>
    <source>
        <strain evidence="9 10">SB-02</strain>
    </source>
</reference>